<keyword evidence="8" id="KW-0756">Sterol biosynthesis</keyword>
<evidence type="ECO:0000256" key="10">
    <source>
        <dbReference type="ARBA" id="ARBA00023136"/>
    </source>
</evidence>
<keyword evidence="11" id="KW-1207">Sterol metabolism</keyword>
<evidence type="ECO:0000313" key="15">
    <source>
        <dbReference type="EMBL" id="KAK3307358.1"/>
    </source>
</evidence>
<name>A0AAJ0GWE1_9PEZI</name>
<keyword evidence="6" id="KW-0752">Steroid biosynthesis</keyword>
<protein>
    <recommendedName>
        <fullName evidence="17">Ergosterol biosynthetic protein 28</fullName>
    </recommendedName>
</protein>
<comment type="caution">
    <text evidence="15">The sequence shown here is derived from an EMBL/GenBank/DDBJ whole genome shotgun (WGS) entry which is preliminary data.</text>
</comment>
<evidence type="ECO:0000256" key="6">
    <source>
        <dbReference type="ARBA" id="ARBA00022955"/>
    </source>
</evidence>
<evidence type="ECO:0000256" key="8">
    <source>
        <dbReference type="ARBA" id="ARBA00023011"/>
    </source>
</evidence>
<dbReference type="Proteomes" id="UP001273166">
    <property type="component" value="Unassembled WGS sequence"/>
</dbReference>
<keyword evidence="10 14" id="KW-0472">Membrane</keyword>
<evidence type="ECO:0000256" key="1">
    <source>
        <dbReference type="ARBA" id="ARBA00004477"/>
    </source>
</evidence>
<keyword evidence="7 14" id="KW-1133">Transmembrane helix</keyword>
<evidence type="ECO:0008006" key="17">
    <source>
        <dbReference type="Google" id="ProtNLM"/>
    </source>
</evidence>
<keyword evidence="9" id="KW-0443">Lipid metabolism</keyword>
<proteinExistence type="inferred from homology"/>
<dbReference type="PANTHER" id="PTHR15451">
    <property type="entry name" value="ERGOSTEROL BIOSYNTHETIC PROTEIN 28-RELATED"/>
    <property type="match status" value="1"/>
</dbReference>
<dbReference type="GO" id="GO:0005789">
    <property type="term" value="C:endoplasmic reticulum membrane"/>
    <property type="evidence" value="ECO:0007669"/>
    <property type="project" value="UniProtKB-SubCell"/>
</dbReference>
<evidence type="ECO:0000256" key="3">
    <source>
        <dbReference type="ARBA" id="ARBA00022516"/>
    </source>
</evidence>
<gene>
    <name evidence="15" type="ORF">B0T15DRAFT_174699</name>
</gene>
<keyword evidence="12" id="KW-0753">Steroid metabolism</keyword>
<keyword evidence="4 14" id="KW-0812">Transmembrane</keyword>
<dbReference type="PANTHER" id="PTHR15451:SF19">
    <property type="entry name" value="ERGOSTEROL BIOSYNTHETIC PROTEIN 28 HOMOLOG"/>
    <property type="match status" value="1"/>
</dbReference>
<feature type="transmembrane region" description="Helical" evidence="14">
    <location>
        <begin position="124"/>
        <end position="141"/>
    </location>
</feature>
<evidence type="ECO:0000313" key="16">
    <source>
        <dbReference type="Proteomes" id="UP001273166"/>
    </source>
</evidence>
<evidence type="ECO:0000256" key="14">
    <source>
        <dbReference type="SAM" id="Phobius"/>
    </source>
</evidence>
<feature type="transmembrane region" description="Helical" evidence="14">
    <location>
        <begin position="153"/>
        <end position="170"/>
    </location>
</feature>
<dbReference type="RefSeq" id="XP_062723138.1">
    <property type="nucleotide sequence ID" value="XM_062862240.1"/>
</dbReference>
<sequence>MDMDTVREFLPSGEKGYLPYYLFVVSVVSIGNALQNYATLHYTRRIYNGRFVPNHSLPPATERYNPEDSTSIVKPASSAGKDSEKAKDQVSPLAARLFGTYTFVAGLIRFYACYQLENPAMYQLAVWTYVVAAVHFTTEMLAFKTVRFSGPQIFPFMAAYGGTIWMLLQYKHYVQ</sequence>
<comment type="similarity">
    <text evidence="2">Belongs to the ERG28 family.</text>
</comment>
<dbReference type="AlphaFoldDB" id="A0AAJ0GWE1"/>
<evidence type="ECO:0000256" key="5">
    <source>
        <dbReference type="ARBA" id="ARBA00022824"/>
    </source>
</evidence>
<feature type="region of interest" description="Disordered" evidence="13">
    <location>
        <begin position="58"/>
        <end position="85"/>
    </location>
</feature>
<keyword evidence="16" id="KW-1185">Reference proteome</keyword>
<dbReference type="GO" id="GO:0016126">
    <property type="term" value="P:sterol biosynthetic process"/>
    <property type="evidence" value="ECO:0007669"/>
    <property type="project" value="UniProtKB-KW"/>
</dbReference>
<reference evidence="15" key="1">
    <citation type="journal article" date="2023" name="Mol. Phylogenet. Evol.">
        <title>Genome-scale phylogeny and comparative genomics of the fungal order Sordariales.</title>
        <authorList>
            <person name="Hensen N."/>
            <person name="Bonometti L."/>
            <person name="Westerberg I."/>
            <person name="Brannstrom I.O."/>
            <person name="Guillou S."/>
            <person name="Cros-Aarteil S."/>
            <person name="Calhoun S."/>
            <person name="Haridas S."/>
            <person name="Kuo A."/>
            <person name="Mondo S."/>
            <person name="Pangilinan J."/>
            <person name="Riley R."/>
            <person name="LaButti K."/>
            <person name="Andreopoulos B."/>
            <person name="Lipzen A."/>
            <person name="Chen C."/>
            <person name="Yan M."/>
            <person name="Daum C."/>
            <person name="Ng V."/>
            <person name="Clum A."/>
            <person name="Steindorff A."/>
            <person name="Ohm R.A."/>
            <person name="Martin F."/>
            <person name="Silar P."/>
            <person name="Natvig D.O."/>
            <person name="Lalanne C."/>
            <person name="Gautier V."/>
            <person name="Ament-Velasquez S.L."/>
            <person name="Kruys A."/>
            <person name="Hutchinson M.I."/>
            <person name="Powell A.J."/>
            <person name="Barry K."/>
            <person name="Miller A.N."/>
            <person name="Grigoriev I.V."/>
            <person name="Debuchy R."/>
            <person name="Gladieux P."/>
            <person name="Hiltunen Thoren M."/>
            <person name="Johannesson H."/>
        </authorList>
    </citation>
    <scope>NUCLEOTIDE SEQUENCE</scope>
    <source>
        <strain evidence="15">CBS 333.67</strain>
    </source>
</reference>
<feature type="transmembrane region" description="Helical" evidence="14">
    <location>
        <begin position="20"/>
        <end position="40"/>
    </location>
</feature>
<dbReference type="InterPro" id="IPR005352">
    <property type="entry name" value="Erg28"/>
</dbReference>
<evidence type="ECO:0000256" key="9">
    <source>
        <dbReference type="ARBA" id="ARBA00023098"/>
    </source>
</evidence>
<evidence type="ECO:0000256" key="4">
    <source>
        <dbReference type="ARBA" id="ARBA00022692"/>
    </source>
</evidence>
<accession>A0AAJ0GWE1</accession>
<evidence type="ECO:0000256" key="7">
    <source>
        <dbReference type="ARBA" id="ARBA00022989"/>
    </source>
</evidence>
<organism evidence="15 16">
    <name type="scientific">Chaetomium strumarium</name>
    <dbReference type="NCBI Taxonomy" id="1170767"/>
    <lineage>
        <taxon>Eukaryota</taxon>
        <taxon>Fungi</taxon>
        <taxon>Dikarya</taxon>
        <taxon>Ascomycota</taxon>
        <taxon>Pezizomycotina</taxon>
        <taxon>Sordariomycetes</taxon>
        <taxon>Sordariomycetidae</taxon>
        <taxon>Sordariales</taxon>
        <taxon>Chaetomiaceae</taxon>
        <taxon>Chaetomium</taxon>
    </lineage>
</organism>
<comment type="subcellular location">
    <subcellularLocation>
        <location evidence="1">Endoplasmic reticulum membrane</location>
        <topology evidence="1">Multi-pass membrane protein</topology>
    </subcellularLocation>
</comment>
<dbReference type="GeneID" id="87881069"/>
<evidence type="ECO:0000256" key="2">
    <source>
        <dbReference type="ARBA" id="ARBA00005377"/>
    </source>
</evidence>
<evidence type="ECO:0000256" key="13">
    <source>
        <dbReference type="SAM" id="MobiDB-lite"/>
    </source>
</evidence>
<reference evidence="15" key="2">
    <citation type="submission" date="2023-06" db="EMBL/GenBank/DDBJ databases">
        <authorList>
            <consortium name="Lawrence Berkeley National Laboratory"/>
            <person name="Mondo S.J."/>
            <person name="Hensen N."/>
            <person name="Bonometti L."/>
            <person name="Westerberg I."/>
            <person name="Brannstrom I.O."/>
            <person name="Guillou S."/>
            <person name="Cros-Aarteil S."/>
            <person name="Calhoun S."/>
            <person name="Haridas S."/>
            <person name="Kuo A."/>
            <person name="Pangilinan J."/>
            <person name="Riley R."/>
            <person name="Labutti K."/>
            <person name="Andreopoulos B."/>
            <person name="Lipzen A."/>
            <person name="Chen C."/>
            <person name="Yanf M."/>
            <person name="Daum C."/>
            <person name="Ng V."/>
            <person name="Clum A."/>
            <person name="Steindorff A."/>
            <person name="Ohm R."/>
            <person name="Martin F."/>
            <person name="Silar P."/>
            <person name="Natvig D."/>
            <person name="Lalanne C."/>
            <person name="Gautier V."/>
            <person name="Ament-Velasquez S.L."/>
            <person name="Kruys A."/>
            <person name="Hutchinson M.I."/>
            <person name="Powell A.J."/>
            <person name="Barry K."/>
            <person name="Miller A.N."/>
            <person name="Grigoriev I.V."/>
            <person name="Debuchy R."/>
            <person name="Gladieux P."/>
            <person name="Thoren M.H."/>
            <person name="Johannesson H."/>
        </authorList>
    </citation>
    <scope>NUCLEOTIDE SEQUENCE</scope>
    <source>
        <strain evidence="15">CBS 333.67</strain>
    </source>
</reference>
<evidence type="ECO:0000256" key="11">
    <source>
        <dbReference type="ARBA" id="ARBA00023166"/>
    </source>
</evidence>
<dbReference type="Pfam" id="PF03694">
    <property type="entry name" value="Erg28"/>
    <property type="match status" value="1"/>
</dbReference>
<keyword evidence="3" id="KW-0444">Lipid biosynthesis</keyword>
<dbReference type="EMBL" id="JAUDZG010000003">
    <property type="protein sequence ID" value="KAK3307358.1"/>
    <property type="molecule type" value="Genomic_DNA"/>
</dbReference>
<keyword evidence="5" id="KW-0256">Endoplasmic reticulum</keyword>
<dbReference type="GO" id="GO:0030674">
    <property type="term" value="F:protein-macromolecule adaptor activity"/>
    <property type="evidence" value="ECO:0007669"/>
    <property type="project" value="TreeGrafter"/>
</dbReference>
<evidence type="ECO:0000256" key="12">
    <source>
        <dbReference type="ARBA" id="ARBA00023221"/>
    </source>
</evidence>